<protein>
    <submittedName>
        <fullName evidence="2">Uncharacterized protein</fullName>
    </submittedName>
</protein>
<keyword evidence="1" id="KW-1133">Transmembrane helix</keyword>
<evidence type="ECO:0000313" key="3">
    <source>
        <dbReference type="Proteomes" id="UP000053989"/>
    </source>
</evidence>
<dbReference type="OrthoDB" id="2620322at2759"/>
<feature type="transmembrane region" description="Helical" evidence="1">
    <location>
        <begin position="34"/>
        <end position="52"/>
    </location>
</feature>
<evidence type="ECO:0000313" key="2">
    <source>
        <dbReference type="EMBL" id="KIM55385.1"/>
    </source>
</evidence>
<dbReference type="EMBL" id="KN822136">
    <property type="protein sequence ID" value="KIM55385.1"/>
    <property type="molecule type" value="Genomic_DNA"/>
</dbReference>
<feature type="transmembrane region" description="Helical" evidence="1">
    <location>
        <begin position="174"/>
        <end position="197"/>
    </location>
</feature>
<sequence length="454" mass="50151">MYIPHPETLSTRPLYSDLYGRFTKSNFSLNTSGMASFFGGNVAVAAMTTLHLNPARRWLGWYNCPGTYEVARHYSKFCDSRLLQGLFPGAPTDLTTLLVIDNMKGGKYIGARNGTVLEETGPFSAVLMKDCRHITEPVHRVEGRESQPVEVTVSELVHSMDSDDTKPLVLRATVYSLLVAALPILVSFGTAILCAMIDDWFCFSMIVLGVLVNGGSCVVIGSAELTFRSPVASHNTSGDGILVSEKDKQFVVLKGSEKAVNSITRGAFTFAFKSEPEGCKDIKWCSIFLVLQVIVQLLLIPLGTLFGQIMFISSLAASWVYNLWLSSRVSFRDSSKNKENIWREAFPKDVLLQDSTKFVFGTRTAAVVFMLLVLQPKEHAKIMDMLLPNDTAGWRKFKGHVLSQIGNSQGFCFDDSWWNDPIVAADKKLLDLLCQDAGAAYQGYQNHCTLSSTS</sequence>
<keyword evidence="1" id="KW-0812">Transmembrane</keyword>
<keyword evidence="3" id="KW-1185">Reference proteome</keyword>
<reference evidence="2 3" key="1">
    <citation type="submission" date="2014-04" db="EMBL/GenBank/DDBJ databases">
        <authorList>
            <consortium name="DOE Joint Genome Institute"/>
            <person name="Kuo A."/>
            <person name="Kohler A."/>
            <person name="Nagy L.G."/>
            <person name="Floudas D."/>
            <person name="Copeland A."/>
            <person name="Barry K.W."/>
            <person name="Cichocki N."/>
            <person name="Veneault-Fourrey C."/>
            <person name="LaButti K."/>
            <person name="Lindquist E.A."/>
            <person name="Lipzen A."/>
            <person name="Lundell T."/>
            <person name="Morin E."/>
            <person name="Murat C."/>
            <person name="Sun H."/>
            <person name="Tunlid A."/>
            <person name="Henrissat B."/>
            <person name="Grigoriev I.V."/>
            <person name="Hibbett D.S."/>
            <person name="Martin F."/>
            <person name="Nordberg H.P."/>
            <person name="Cantor M.N."/>
            <person name="Hua S.X."/>
        </authorList>
    </citation>
    <scope>NUCLEOTIDE SEQUENCE [LARGE SCALE GENOMIC DNA]</scope>
    <source>
        <strain evidence="2 3">Foug A</strain>
    </source>
</reference>
<dbReference type="Proteomes" id="UP000053989">
    <property type="component" value="Unassembled WGS sequence"/>
</dbReference>
<name>A0A0C3D3L6_9AGAM</name>
<feature type="transmembrane region" description="Helical" evidence="1">
    <location>
        <begin position="282"/>
        <end position="299"/>
    </location>
</feature>
<dbReference type="HOGENOM" id="CLU_025274_1_1_1"/>
<accession>A0A0C3D3L6</accession>
<dbReference type="STRING" id="1036808.A0A0C3D3L6"/>
<dbReference type="InParanoid" id="A0A0C3D3L6"/>
<reference evidence="3" key="2">
    <citation type="submission" date="2015-01" db="EMBL/GenBank/DDBJ databases">
        <title>Evolutionary Origins and Diversification of the Mycorrhizal Mutualists.</title>
        <authorList>
            <consortium name="DOE Joint Genome Institute"/>
            <consortium name="Mycorrhizal Genomics Consortium"/>
            <person name="Kohler A."/>
            <person name="Kuo A."/>
            <person name="Nagy L.G."/>
            <person name="Floudas D."/>
            <person name="Copeland A."/>
            <person name="Barry K.W."/>
            <person name="Cichocki N."/>
            <person name="Veneault-Fourrey C."/>
            <person name="LaButti K."/>
            <person name="Lindquist E.A."/>
            <person name="Lipzen A."/>
            <person name="Lundell T."/>
            <person name="Morin E."/>
            <person name="Murat C."/>
            <person name="Riley R."/>
            <person name="Ohm R."/>
            <person name="Sun H."/>
            <person name="Tunlid A."/>
            <person name="Henrissat B."/>
            <person name="Grigoriev I.V."/>
            <person name="Hibbett D.S."/>
            <person name="Martin F."/>
        </authorList>
    </citation>
    <scope>NUCLEOTIDE SEQUENCE [LARGE SCALE GENOMIC DNA]</scope>
    <source>
        <strain evidence="3">Foug A</strain>
    </source>
</reference>
<keyword evidence="1" id="KW-0472">Membrane</keyword>
<evidence type="ECO:0000256" key="1">
    <source>
        <dbReference type="SAM" id="Phobius"/>
    </source>
</evidence>
<dbReference type="AlphaFoldDB" id="A0A0C3D3L6"/>
<organism evidence="2 3">
    <name type="scientific">Scleroderma citrinum Foug A</name>
    <dbReference type="NCBI Taxonomy" id="1036808"/>
    <lineage>
        <taxon>Eukaryota</taxon>
        <taxon>Fungi</taxon>
        <taxon>Dikarya</taxon>
        <taxon>Basidiomycota</taxon>
        <taxon>Agaricomycotina</taxon>
        <taxon>Agaricomycetes</taxon>
        <taxon>Agaricomycetidae</taxon>
        <taxon>Boletales</taxon>
        <taxon>Sclerodermatineae</taxon>
        <taxon>Sclerodermataceae</taxon>
        <taxon>Scleroderma</taxon>
    </lineage>
</organism>
<feature type="transmembrane region" description="Helical" evidence="1">
    <location>
        <begin position="203"/>
        <end position="223"/>
    </location>
</feature>
<gene>
    <name evidence="2" type="ORF">SCLCIDRAFT_11016</name>
</gene>
<proteinExistence type="predicted"/>